<feature type="domain" description="WxL" evidence="3">
    <location>
        <begin position="28"/>
        <end position="282"/>
    </location>
</feature>
<dbReference type="Pfam" id="PF13731">
    <property type="entry name" value="WxL"/>
    <property type="match status" value="1"/>
</dbReference>
<keyword evidence="2" id="KW-0732">Signal</keyword>
<evidence type="ECO:0000313" key="5">
    <source>
        <dbReference type="Proteomes" id="UP000287101"/>
    </source>
</evidence>
<dbReference type="EMBL" id="NGJY01000002">
    <property type="protein sequence ID" value="RSU02981.1"/>
    <property type="molecule type" value="Genomic_DNA"/>
</dbReference>
<keyword evidence="5" id="KW-1185">Reference proteome</keyword>
<dbReference type="Proteomes" id="UP000287101">
    <property type="component" value="Unassembled WGS sequence"/>
</dbReference>
<proteinExistence type="predicted"/>
<feature type="signal peptide" evidence="2">
    <location>
        <begin position="1"/>
        <end position="24"/>
    </location>
</feature>
<dbReference type="RefSeq" id="WP_126831192.1">
    <property type="nucleotide sequence ID" value="NZ_CBCRYB010000004.1"/>
</dbReference>
<dbReference type="OrthoDB" id="2356942at2"/>
<sequence>MKNTFKLATTALLLSSVLAAPAFAAEDSDSSTTKAKVSFKAGGTDPEGNGEINPPTHPDEPGQIIKPEGGTEGEPEVPGEEGKPGTPSKPGGNTGNGGPLSLDFVSNFDFKTNAISTKDESYFAAVQQVREIEDGETEPKPDAPLVEAPNFAQVTDKRGSGAGWNLTVTQKGQLETEDNKVLNGAQITLHNSTIMSSVDDEKQAPALAKEGDIKITVGETPVATPLMTADKEKGMGQFQVKFGTSKAEETASKSVELFVPGKTVKYAKDYSTSLEWNLANGPLNTEV</sequence>
<name>A0A430A7C1_9ENTE</name>
<evidence type="ECO:0000259" key="3">
    <source>
        <dbReference type="Pfam" id="PF13731"/>
    </source>
</evidence>
<evidence type="ECO:0000256" key="2">
    <source>
        <dbReference type="SAM" id="SignalP"/>
    </source>
</evidence>
<gene>
    <name evidence="4" type="ORF">CBF31_04445</name>
</gene>
<protein>
    <recommendedName>
        <fullName evidence="3">WxL domain-containing protein</fullName>
    </recommendedName>
</protein>
<accession>A0A430A7C1</accession>
<feature type="chain" id="PRO_5019469502" description="WxL domain-containing protein" evidence="2">
    <location>
        <begin position="25"/>
        <end position="287"/>
    </location>
</feature>
<comment type="caution">
    <text evidence="4">The sequence shown here is derived from an EMBL/GenBank/DDBJ whole genome shotgun (WGS) entry which is preliminary data.</text>
</comment>
<evidence type="ECO:0000256" key="1">
    <source>
        <dbReference type="SAM" id="MobiDB-lite"/>
    </source>
</evidence>
<organism evidence="4 5">
    <name type="scientific">Vagococcus fessus</name>
    <dbReference type="NCBI Taxonomy" id="120370"/>
    <lineage>
        <taxon>Bacteria</taxon>
        <taxon>Bacillati</taxon>
        <taxon>Bacillota</taxon>
        <taxon>Bacilli</taxon>
        <taxon>Lactobacillales</taxon>
        <taxon>Enterococcaceae</taxon>
        <taxon>Vagococcus</taxon>
    </lineage>
</organism>
<evidence type="ECO:0000313" key="4">
    <source>
        <dbReference type="EMBL" id="RSU02981.1"/>
    </source>
</evidence>
<feature type="region of interest" description="Disordered" evidence="1">
    <location>
        <begin position="23"/>
        <end position="100"/>
    </location>
</feature>
<dbReference type="InterPro" id="IPR027994">
    <property type="entry name" value="WxL_dom"/>
</dbReference>
<reference evidence="4 5" key="1">
    <citation type="submission" date="2017-05" db="EMBL/GenBank/DDBJ databases">
        <title>Vagococcus spp. assemblies.</title>
        <authorList>
            <person name="Gulvik C.A."/>
        </authorList>
    </citation>
    <scope>NUCLEOTIDE SEQUENCE [LARGE SCALE GENOMIC DNA]</scope>
    <source>
        <strain evidence="4 5">CCUG 41755</strain>
    </source>
</reference>
<dbReference type="AlphaFoldDB" id="A0A430A7C1"/>